<comment type="function">
    <text evidence="1">Transcription repressor.</text>
</comment>
<dbReference type="GO" id="GO:0008270">
    <property type="term" value="F:zinc ion binding"/>
    <property type="evidence" value="ECO:0007669"/>
    <property type="project" value="UniProtKB-KW"/>
</dbReference>
<keyword evidence="9" id="KW-0238">DNA-binding</keyword>
<keyword evidence="8" id="KW-0805">Transcription regulation</keyword>
<keyword evidence="5 12" id="KW-0479">Metal-binding</keyword>
<dbReference type="InterPro" id="IPR000467">
    <property type="entry name" value="G_patch_dom"/>
</dbReference>
<dbReference type="PROSITE" id="PS50103">
    <property type="entry name" value="ZF_C3H1"/>
    <property type="match status" value="1"/>
</dbReference>
<dbReference type="GO" id="GO:0005634">
    <property type="term" value="C:nucleus"/>
    <property type="evidence" value="ECO:0007669"/>
    <property type="project" value="UniProtKB-SubCell"/>
</dbReference>
<feature type="zinc finger region" description="C3H1-type" evidence="12">
    <location>
        <begin position="192"/>
        <end position="220"/>
    </location>
</feature>
<keyword evidence="4" id="KW-0678">Repressor</keyword>
<evidence type="ECO:0000259" key="15">
    <source>
        <dbReference type="PROSITE" id="PS50174"/>
    </source>
</evidence>
<feature type="region of interest" description="Disordered" evidence="13">
    <location>
        <begin position="56"/>
        <end position="92"/>
    </location>
</feature>
<dbReference type="GO" id="GO:0001227">
    <property type="term" value="F:DNA-binding transcription repressor activity, RNA polymerase II-specific"/>
    <property type="evidence" value="ECO:0007669"/>
    <property type="project" value="TreeGrafter"/>
</dbReference>
<evidence type="ECO:0000313" key="17">
    <source>
        <dbReference type="Proteomes" id="UP001497623"/>
    </source>
</evidence>
<evidence type="ECO:0000259" key="14">
    <source>
        <dbReference type="PROSITE" id="PS50103"/>
    </source>
</evidence>
<evidence type="ECO:0000313" key="16">
    <source>
        <dbReference type="EMBL" id="CAL4191153.1"/>
    </source>
</evidence>
<gene>
    <name evidence="16" type="ORF">MNOR_LOCUS36564</name>
</gene>
<name>A0AAV2SEE8_MEGNR</name>
<evidence type="ECO:0000256" key="7">
    <source>
        <dbReference type="ARBA" id="ARBA00022833"/>
    </source>
</evidence>
<sequence>MCFTNFISSNDMCEWLQQIELALQSANSSDKNQLQELQANLLQLLELTLQQLTEQQKTSNTSQLSANSNSSQNASHSERKKGNSSKQSSDPFDDEFSRFQLEIAELSSEQSSKDKLNDHERKSSIDCEDDSAKKIVDELRNLEGSHCRAPFTENWGGHSYHNALVLSVVTDETGHVDLDNPQIKVLFTQPTSLKMLPCRFYLNGRCNFSEAACKFSHGYVVSVSDIKDFSEPVYNEIVSGSRVLARHSDDLWGSATVEDVLEDHSAYSIKFDQSSDVVEMKPKPSDMIPLLAGEEHSLDHEENEGKYNISKLSNDDDEDDSDVETAVFVPQATWLANSMSQRLGEWEKYTKGIGSKLMIKMGYVIGTGLGSDGSGRVEPVEAYVYPKGVSLDHCMELKEAGNGDNPIQVEKRLEKQRKKEEAKSKRSEELLKERTSVFDIINKKLGGKGQGVNQIEEETPKKKLSVCKTVLKKDSSKELNKKDLQLSGSIRLLEKEINKMTETRSRNDHDKNMLKRIDEKILSKKNELKSLKEAERKVQGEQQNRKDTKKFCVF</sequence>
<dbReference type="GO" id="GO:0000978">
    <property type="term" value="F:RNA polymerase II cis-regulatory region sequence-specific DNA binding"/>
    <property type="evidence" value="ECO:0007669"/>
    <property type="project" value="TreeGrafter"/>
</dbReference>
<evidence type="ECO:0000256" key="1">
    <source>
        <dbReference type="ARBA" id="ARBA00004062"/>
    </source>
</evidence>
<dbReference type="Proteomes" id="UP001497623">
    <property type="component" value="Unassembled WGS sequence"/>
</dbReference>
<dbReference type="EMBL" id="CAXKWB010067578">
    <property type="protein sequence ID" value="CAL4191153.1"/>
    <property type="molecule type" value="Genomic_DNA"/>
</dbReference>
<dbReference type="CDD" id="cd20384">
    <property type="entry name" value="Tudor_ZGPAT"/>
    <property type="match status" value="1"/>
</dbReference>
<dbReference type="InterPro" id="IPR000571">
    <property type="entry name" value="Znf_CCCH"/>
</dbReference>
<keyword evidence="11" id="KW-0539">Nucleus</keyword>
<keyword evidence="17" id="KW-1185">Reference proteome</keyword>
<dbReference type="Pfam" id="PF01585">
    <property type="entry name" value="G-patch"/>
    <property type="match status" value="1"/>
</dbReference>
<dbReference type="PROSITE" id="PS50174">
    <property type="entry name" value="G_PATCH"/>
    <property type="match status" value="1"/>
</dbReference>
<evidence type="ECO:0000256" key="13">
    <source>
        <dbReference type="SAM" id="MobiDB-lite"/>
    </source>
</evidence>
<evidence type="ECO:0000256" key="4">
    <source>
        <dbReference type="ARBA" id="ARBA00022491"/>
    </source>
</evidence>
<comment type="subcellular location">
    <subcellularLocation>
        <location evidence="2">Nucleus</location>
    </subcellularLocation>
</comment>
<evidence type="ECO:0000256" key="2">
    <source>
        <dbReference type="ARBA" id="ARBA00004123"/>
    </source>
</evidence>
<evidence type="ECO:0000256" key="8">
    <source>
        <dbReference type="ARBA" id="ARBA00023015"/>
    </source>
</evidence>
<evidence type="ECO:0000256" key="5">
    <source>
        <dbReference type="ARBA" id="ARBA00022723"/>
    </source>
</evidence>
<dbReference type="AlphaFoldDB" id="A0AAV2SEE8"/>
<evidence type="ECO:0000256" key="3">
    <source>
        <dbReference type="ARBA" id="ARBA00022414"/>
    </source>
</evidence>
<proteinExistence type="predicted"/>
<organism evidence="16 17">
    <name type="scientific">Meganyctiphanes norvegica</name>
    <name type="common">Northern krill</name>
    <name type="synonym">Thysanopoda norvegica</name>
    <dbReference type="NCBI Taxonomy" id="48144"/>
    <lineage>
        <taxon>Eukaryota</taxon>
        <taxon>Metazoa</taxon>
        <taxon>Ecdysozoa</taxon>
        <taxon>Arthropoda</taxon>
        <taxon>Crustacea</taxon>
        <taxon>Multicrustacea</taxon>
        <taxon>Malacostraca</taxon>
        <taxon>Eumalacostraca</taxon>
        <taxon>Eucarida</taxon>
        <taxon>Euphausiacea</taxon>
        <taxon>Euphausiidae</taxon>
        <taxon>Meganyctiphanes</taxon>
    </lineage>
</organism>
<evidence type="ECO:0000256" key="6">
    <source>
        <dbReference type="ARBA" id="ARBA00022771"/>
    </source>
</evidence>
<comment type="caution">
    <text evidence="16">The sequence shown here is derived from an EMBL/GenBank/DDBJ whole genome shotgun (WGS) entry which is preliminary data.</text>
</comment>
<evidence type="ECO:0000256" key="9">
    <source>
        <dbReference type="ARBA" id="ARBA00023125"/>
    </source>
</evidence>
<evidence type="ECO:0000256" key="10">
    <source>
        <dbReference type="ARBA" id="ARBA00023163"/>
    </source>
</evidence>
<evidence type="ECO:0000256" key="11">
    <source>
        <dbReference type="ARBA" id="ARBA00023242"/>
    </source>
</evidence>
<reference evidence="16 17" key="1">
    <citation type="submission" date="2024-05" db="EMBL/GenBank/DDBJ databases">
        <authorList>
            <person name="Wallberg A."/>
        </authorList>
    </citation>
    <scope>NUCLEOTIDE SEQUENCE [LARGE SCALE GENOMIC DNA]</scope>
</reference>
<accession>A0AAV2SEE8</accession>
<dbReference type="Gene3D" id="2.30.30.1190">
    <property type="match status" value="1"/>
</dbReference>
<keyword evidence="7 12" id="KW-0862">Zinc</keyword>
<feature type="domain" description="C3H1-type" evidence="14">
    <location>
        <begin position="192"/>
        <end position="220"/>
    </location>
</feature>
<feature type="non-terminal residue" evidence="16">
    <location>
        <position position="554"/>
    </location>
</feature>
<feature type="region of interest" description="Disordered" evidence="13">
    <location>
        <begin position="533"/>
        <end position="554"/>
    </location>
</feature>
<dbReference type="SMART" id="SM00443">
    <property type="entry name" value="G_patch"/>
    <property type="match status" value="1"/>
</dbReference>
<feature type="domain" description="G-patch" evidence="15">
    <location>
        <begin position="350"/>
        <end position="396"/>
    </location>
</feature>
<feature type="region of interest" description="Disordered" evidence="13">
    <location>
        <begin position="298"/>
        <end position="320"/>
    </location>
</feature>
<feature type="compositionally biased region" description="Low complexity" evidence="13">
    <location>
        <begin position="56"/>
        <end position="75"/>
    </location>
</feature>
<dbReference type="SMART" id="SM00356">
    <property type="entry name" value="ZnF_C3H1"/>
    <property type="match status" value="1"/>
</dbReference>
<keyword evidence="10" id="KW-0804">Transcription</keyword>
<dbReference type="PANTHER" id="PTHR46297">
    <property type="entry name" value="ZINC FINGER CCCH-TYPE WITH G PATCH DOMAIN-CONTAINING PROTEIN"/>
    <property type="match status" value="1"/>
</dbReference>
<evidence type="ECO:0000256" key="12">
    <source>
        <dbReference type="PROSITE-ProRule" id="PRU00723"/>
    </source>
</evidence>
<dbReference type="PANTHER" id="PTHR46297:SF1">
    <property type="entry name" value="ZINC FINGER CCCH-TYPE WITH G PATCH DOMAIN-CONTAINING PROTEIN"/>
    <property type="match status" value="1"/>
</dbReference>
<protein>
    <recommendedName>
        <fullName evidence="3">Zinc finger CCCH-type with G patch domain-containing protein</fullName>
    </recommendedName>
</protein>
<keyword evidence="6 12" id="KW-0863">Zinc-finger</keyword>